<accession>E4UWM3</accession>
<dbReference type="HOGENOM" id="CLU_2132941_0_0_1"/>
<evidence type="ECO:0000256" key="1">
    <source>
        <dbReference type="SAM" id="MobiDB-lite"/>
    </source>
</evidence>
<name>E4UWM3_ARTGP</name>
<protein>
    <submittedName>
        <fullName evidence="2">Uncharacterized protein</fullName>
    </submittedName>
</protein>
<dbReference type="VEuPathDB" id="FungiDB:MGYG_05562"/>
<dbReference type="EMBL" id="DS989825">
    <property type="protein sequence ID" value="EFR02566.1"/>
    <property type="molecule type" value="Genomic_DNA"/>
</dbReference>
<feature type="compositionally biased region" description="Polar residues" evidence="1">
    <location>
        <begin position="85"/>
        <end position="95"/>
    </location>
</feature>
<dbReference type="RefSeq" id="XP_003172977.1">
    <property type="nucleotide sequence ID" value="XM_003172929.1"/>
</dbReference>
<evidence type="ECO:0000313" key="3">
    <source>
        <dbReference type="Proteomes" id="UP000002669"/>
    </source>
</evidence>
<evidence type="ECO:0000313" key="2">
    <source>
        <dbReference type="EMBL" id="EFR02566.1"/>
    </source>
</evidence>
<proteinExistence type="predicted"/>
<feature type="region of interest" description="Disordered" evidence="1">
    <location>
        <begin position="80"/>
        <end position="113"/>
    </location>
</feature>
<dbReference type="GeneID" id="10028253"/>
<dbReference type="Proteomes" id="UP000002669">
    <property type="component" value="Unassembled WGS sequence"/>
</dbReference>
<dbReference type="AlphaFoldDB" id="E4UWM3"/>
<sequence length="113" mass="12778">MDTSKLQTGCPLLEGHRSSCFIRVYRALASWFLAYLLKTGSILMGELHLKRHYRCQAAEMVQIDWITAASRGCGENLAGYPDVKPTNNQDANMNSCEKHPANRFDLRDEVKDS</sequence>
<reference evidence="3" key="1">
    <citation type="journal article" date="2012" name="MBio">
        <title>Comparative genome analysis of Trichophyton rubrum and related dermatophytes reveals candidate genes involved in infection.</title>
        <authorList>
            <person name="Martinez D.A."/>
            <person name="Oliver B.G."/>
            <person name="Graeser Y."/>
            <person name="Goldberg J.M."/>
            <person name="Li W."/>
            <person name="Martinez-Rossi N.M."/>
            <person name="Monod M."/>
            <person name="Shelest E."/>
            <person name="Barton R.C."/>
            <person name="Birch E."/>
            <person name="Brakhage A.A."/>
            <person name="Chen Z."/>
            <person name="Gurr S.J."/>
            <person name="Heiman D."/>
            <person name="Heitman J."/>
            <person name="Kosti I."/>
            <person name="Rossi A."/>
            <person name="Saif S."/>
            <person name="Samalova M."/>
            <person name="Saunders C.W."/>
            <person name="Shea T."/>
            <person name="Summerbell R.C."/>
            <person name="Xu J."/>
            <person name="Young S."/>
            <person name="Zeng Q."/>
            <person name="Birren B.W."/>
            <person name="Cuomo C.A."/>
            <person name="White T.C."/>
        </authorList>
    </citation>
    <scope>NUCLEOTIDE SEQUENCE [LARGE SCALE GENOMIC DNA]</scope>
    <source>
        <strain evidence="3">ATCC MYA-4604 / CBS 118893</strain>
    </source>
</reference>
<gene>
    <name evidence="2" type="ORF">MGYG_05562</name>
</gene>
<keyword evidence="3" id="KW-1185">Reference proteome</keyword>
<dbReference type="InParanoid" id="E4UWM3"/>
<feature type="compositionally biased region" description="Basic and acidic residues" evidence="1">
    <location>
        <begin position="96"/>
        <end position="113"/>
    </location>
</feature>
<organism evidence="3">
    <name type="scientific">Arthroderma gypseum (strain ATCC MYA-4604 / CBS 118893)</name>
    <name type="common">Microsporum gypseum</name>
    <dbReference type="NCBI Taxonomy" id="535722"/>
    <lineage>
        <taxon>Eukaryota</taxon>
        <taxon>Fungi</taxon>
        <taxon>Dikarya</taxon>
        <taxon>Ascomycota</taxon>
        <taxon>Pezizomycotina</taxon>
        <taxon>Eurotiomycetes</taxon>
        <taxon>Eurotiomycetidae</taxon>
        <taxon>Onygenales</taxon>
        <taxon>Arthrodermataceae</taxon>
        <taxon>Nannizzia</taxon>
    </lineage>
</organism>